<sequence>MVEDLVATYENNEQDNIFERSSTRYTLLGCVQAELLSPSTPMNASIAKEDFLEVVEVLVTCVDRVVYGQTLQNLAVFSEDKQEELYVPKEQQHTSAKPAEPTFKKPLCKAMLPADSNIELEDDEITVITLSDDEDDTDEQQDQEAKQEILFTCCDKPAPLQIPKETSSSLSNPAKMMKILDEIVGQNQARKMEPNLLLARLPCAQLSEQSQGID</sequence>
<evidence type="ECO:0000313" key="2">
    <source>
        <dbReference type="WBParaSite" id="jg5517"/>
    </source>
</evidence>
<evidence type="ECO:0000313" key="1">
    <source>
        <dbReference type="Proteomes" id="UP000887574"/>
    </source>
</evidence>
<dbReference type="AlphaFoldDB" id="A0A915EHV5"/>
<protein>
    <submittedName>
        <fullName evidence="2">Uncharacterized protein</fullName>
    </submittedName>
</protein>
<name>A0A915EHV5_9BILA</name>
<keyword evidence="1" id="KW-1185">Reference proteome</keyword>
<dbReference type="WBParaSite" id="jg5517">
    <property type="protein sequence ID" value="jg5517"/>
    <property type="gene ID" value="jg5517"/>
</dbReference>
<reference evidence="2" key="1">
    <citation type="submission" date="2022-11" db="UniProtKB">
        <authorList>
            <consortium name="WormBaseParasite"/>
        </authorList>
    </citation>
    <scope>IDENTIFICATION</scope>
</reference>
<organism evidence="1 2">
    <name type="scientific">Ditylenchus dipsaci</name>
    <dbReference type="NCBI Taxonomy" id="166011"/>
    <lineage>
        <taxon>Eukaryota</taxon>
        <taxon>Metazoa</taxon>
        <taxon>Ecdysozoa</taxon>
        <taxon>Nematoda</taxon>
        <taxon>Chromadorea</taxon>
        <taxon>Rhabditida</taxon>
        <taxon>Tylenchina</taxon>
        <taxon>Tylenchomorpha</taxon>
        <taxon>Sphaerularioidea</taxon>
        <taxon>Anguinidae</taxon>
        <taxon>Anguininae</taxon>
        <taxon>Ditylenchus</taxon>
    </lineage>
</organism>
<accession>A0A915EHV5</accession>
<proteinExistence type="predicted"/>
<dbReference type="Proteomes" id="UP000887574">
    <property type="component" value="Unplaced"/>
</dbReference>